<dbReference type="STRING" id="39946.B8AJV9"/>
<dbReference type="OMA" id="WMFEMEE"/>
<evidence type="ECO:0008006" key="5">
    <source>
        <dbReference type="Google" id="ProtNLM"/>
    </source>
</evidence>
<dbReference type="PANTHER" id="PTHR30546:SF7">
    <property type="entry name" value="NAD(P)H DEHYDROGENASE (QUINONE)"/>
    <property type="match status" value="1"/>
</dbReference>
<dbReference type="Gene3D" id="3.40.50.360">
    <property type="match status" value="2"/>
</dbReference>
<accession>B8AJV9</accession>
<dbReference type="PANTHER" id="PTHR30546">
    <property type="entry name" value="FLAVODOXIN-RELATED PROTEIN WRBA-RELATED"/>
    <property type="match status" value="1"/>
</dbReference>
<dbReference type="AlphaFoldDB" id="B8AJV9"/>
<evidence type="ECO:0000313" key="4">
    <source>
        <dbReference type="Proteomes" id="UP000007015"/>
    </source>
</evidence>
<reference evidence="3 4" key="1">
    <citation type="journal article" date="2005" name="PLoS Biol.">
        <title>The genomes of Oryza sativa: a history of duplications.</title>
        <authorList>
            <person name="Yu J."/>
            <person name="Wang J."/>
            <person name="Lin W."/>
            <person name="Li S."/>
            <person name="Li H."/>
            <person name="Zhou J."/>
            <person name="Ni P."/>
            <person name="Dong W."/>
            <person name="Hu S."/>
            <person name="Zeng C."/>
            <person name="Zhang J."/>
            <person name="Zhang Y."/>
            <person name="Li R."/>
            <person name="Xu Z."/>
            <person name="Li S."/>
            <person name="Li X."/>
            <person name="Zheng H."/>
            <person name="Cong L."/>
            <person name="Lin L."/>
            <person name="Yin J."/>
            <person name="Geng J."/>
            <person name="Li G."/>
            <person name="Shi J."/>
            <person name="Liu J."/>
            <person name="Lv H."/>
            <person name="Li J."/>
            <person name="Wang J."/>
            <person name="Deng Y."/>
            <person name="Ran L."/>
            <person name="Shi X."/>
            <person name="Wang X."/>
            <person name="Wu Q."/>
            <person name="Li C."/>
            <person name="Ren X."/>
            <person name="Wang J."/>
            <person name="Wang X."/>
            <person name="Li D."/>
            <person name="Liu D."/>
            <person name="Zhang X."/>
            <person name="Ji Z."/>
            <person name="Zhao W."/>
            <person name="Sun Y."/>
            <person name="Zhang Z."/>
            <person name="Bao J."/>
            <person name="Han Y."/>
            <person name="Dong L."/>
            <person name="Ji J."/>
            <person name="Chen P."/>
            <person name="Wu S."/>
            <person name="Liu J."/>
            <person name="Xiao Y."/>
            <person name="Bu D."/>
            <person name="Tan J."/>
            <person name="Yang L."/>
            <person name="Ye C."/>
            <person name="Zhang J."/>
            <person name="Xu J."/>
            <person name="Zhou Y."/>
            <person name="Yu Y."/>
            <person name="Zhang B."/>
            <person name="Zhuang S."/>
            <person name="Wei H."/>
            <person name="Liu B."/>
            <person name="Lei M."/>
            <person name="Yu H."/>
            <person name="Li Y."/>
            <person name="Xu H."/>
            <person name="Wei S."/>
            <person name="He X."/>
            <person name="Fang L."/>
            <person name="Zhang Z."/>
            <person name="Zhang Y."/>
            <person name="Huang X."/>
            <person name="Su Z."/>
            <person name="Tong W."/>
            <person name="Li J."/>
            <person name="Tong Z."/>
            <person name="Li S."/>
            <person name="Ye J."/>
            <person name="Wang L."/>
            <person name="Fang L."/>
            <person name="Lei T."/>
            <person name="Chen C."/>
            <person name="Chen H."/>
            <person name="Xu Z."/>
            <person name="Li H."/>
            <person name="Huang H."/>
            <person name="Zhang F."/>
            <person name="Xu H."/>
            <person name="Li N."/>
            <person name="Zhao C."/>
            <person name="Li S."/>
            <person name="Dong L."/>
            <person name="Huang Y."/>
            <person name="Li L."/>
            <person name="Xi Y."/>
            <person name="Qi Q."/>
            <person name="Li W."/>
            <person name="Zhang B."/>
            <person name="Hu W."/>
            <person name="Zhang Y."/>
            <person name="Tian X."/>
            <person name="Jiao Y."/>
            <person name="Liang X."/>
            <person name="Jin J."/>
            <person name="Gao L."/>
            <person name="Zheng W."/>
            <person name="Hao B."/>
            <person name="Liu S."/>
            <person name="Wang W."/>
            <person name="Yuan L."/>
            <person name="Cao M."/>
            <person name="McDermott J."/>
            <person name="Samudrala R."/>
            <person name="Wang J."/>
            <person name="Wong G.K."/>
            <person name="Yang H."/>
        </authorList>
    </citation>
    <scope>NUCLEOTIDE SEQUENCE [LARGE SCALE GENOMIC DNA]</scope>
    <source>
        <strain evidence="4">cv. 93-11</strain>
    </source>
</reference>
<evidence type="ECO:0000256" key="1">
    <source>
        <dbReference type="ARBA" id="ARBA00006961"/>
    </source>
</evidence>
<comment type="similarity">
    <text evidence="1">Belongs to the WrbA family.</text>
</comment>
<evidence type="ECO:0000256" key="2">
    <source>
        <dbReference type="SAM" id="MobiDB-lite"/>
    </source>
</evidence>
<dbReference type="HOGENOM" id="CLU_051402_0_1_1"/>
<proteinExistence type="inferred from homology"/>
<name>B8AJV9_ORYSI</name>
<keyword evidence="4" id="KW-1185">Reference proteome</keyword>
<evidence type="ECO:0000313" key="3">
    <source>
        <dbReference type="EMBL" id="EEC76177.1"/>
    </source>
</evidence>
<dbReference type="GO" id="GO:0003955">
    <property type="term" value="F:NAD(P)H dehydrogenase (quinone) activity"/>
    <property type="evidence" value="ECO:0007669"/>
    <property type="project" value="TreeGrafter"/>
</dbReference>
<protein>
    <recommendedName>
        <fullName evidence="5">NAD(P)H dehydrogenase (quinone)</fullName>
    </recommendedName>
</protein>
<dbReference type="Gramene" id="BGIOSGA009810-TA">
    <property type="protein sequence ID" value="BGIOSGA009810-PA"/>
    <property type="gene ID" value="BGIOSGA009810"/>
</dbReference>
<sequence length="183" mass="19309">MGKGGGCIPSKRHRAAAAAAAPASHSHQRERTSIPAPAAAPRPVRIYVVFYSMYGHVRLLARAVARGMQAFFDSTVPLCRHQRLAGKPAGLFVSTGTQAGGQETTAWTAITQLAHHGMLFVPIGYTFGEGMLEMGELRGGSPYGAGVFSGDGSRPPSELELALAEHHGKYMATLVKKMVHGAS</sequence>
<gene>
    <name evidence="3" type="ORF">OsI_13508</name>
</gene>
<dbReference type="GO" id="GO:0016020">
    <property type="term" value="C:membrane"/>
    <property type="evidence" value="ECO:0007669"/>
    <property type="project" value="TreeGrafter"/>
</dbReference>
<dbReference type="Proteomes" id="UP000007015">
    <property type="component" value="Chromosome 3"/>
</dbReference>
<dbReference type="InterPro" id="IPR029039">
    <property type="entry name" value="Flavoprotein-like_sf"/>
</dbReference>
<organism evidence="3 4">
    <name type="scientific">Oryza sativa subsp. indica</name>
    <name type="common">Rice</name>
    <dbReference type="NCBI Taxonomy" id="39946"/>
    <lineage>
        <taxon>Eukaryota</taxon>
        <taxon>Viridiplantae</taxon>
        <taxon>Streptophyta</taxon>
        <taxon>Embryophyta</taxon>
        <taxon>Tracheophyta</taxon>
        <taxon>Spermatophyta</taxon>
        <taxon>Magnoliopsida</taxon>
        <taxon>Liliopsida</taxon>
        <taxon>Poales</taxon>
        <taxon>Poaceae</taxon>
        <taxon>BOP clade</taxon>
        <taxon>Oryzoideae</taxon>
        <taxon>Oryzeae</taxon>
        <taxon>Oryzinae</taxon>
        <taxon>Oryza</taxon>
        <taxon>Oryza sativa</taxon>
    </lineage>
</organism>
<dbReference type="EMBL" id="CM000128">
    <property type="protein sequence ID" value="EEC76177.1"/>
    <property type="molecule type" value="Genomic_DNA"/>
</dbReference>
<dbReference type="SUPFAM" id="SSF52218">
    <property type="entry name" value="Flavoproteins"/>
    <property type="match status" value="1"/>
</dbReference>
<feature type="region of interest" description="Disordered" evidence="2">
    <location>
        <begin position="1"/>
        <end position="36"/>
    </location>
</feature>